<dbReference type="Proteomes" id="UP000199005">
    <property type="component" value="Unassembled WGS sequence"/>
</dbReference>
<proteinExistence type="predicted"/>
<evidence type="ECO:0000313" key="2">
    <source>
        <dbReference type="EMBL" id="SEJ66790.1"/>
    </source>
</evidence>
<accession>A0A1H6R4V2</accession>
<dbReference type="Proteomes" id="UP000199250">
    <property type="component" value="Unassembled WGS sequence"/>
</dbReference>
<protein>
    <submittedName>
        <fullName evidence="1">Uncharacterized protein</fullName>
    </submittedName>
</protein>
<dbReference type="AlphaFoldDB" id="A0A1H6R4V2"/>
<evidence type="ECO:0000313" key="4">
    <source>
        <dbReference type="Proteomes" id="UP000199250"/>
    </source>
</evidence>
<dbReference type="EMBL" id="FNYO01000005">
    <property type="protein sequence ID" value="SEI46655.1"/>
    <property type="molecule type" value="Genomic_DNA"/>
</dbReference>
<evidence type="ECO:0000313" key="3">
    <source>
        <dbReference type="Proteomes" id="UP000199005"/>
    </source>
</evidence>
<organism evidence="1 3">
    <name type="scientific">Azotobacter beijerinckii</name>
    <dbReference type="NCBI Taxonomy" id="170623"/>
    <lineage>
        <taxon>Bacteria</taxon>
        <taxon>Pseudomonadati</taxon>
        <taxon>Pseudomonadota</taxon>
        <taxon>Gammaproteobacteria</taxon>
        <taxon>Pseudomonadales</taxon>
        <taxon>Pseudomonadaceae</taxon>
        <taxon>Azotobacter</taxon>
    </lineage>
</organism>
<evidence type="ECO:0000313" key="1">
    <source>
        <dbReference type="EMBL" id="SEI46655.1"/>
    </source>
</evidence>
<dbReference type="RefSeq" id="WP_090736502.1">
    <property type="nucleotide sequence ID" value="NZ_FNYO01000005.1"/>
</dbReference>
<gene>
    <name evidence="2" type="ORF">SAMN04244572_04849</name>
    <name evidence="1" type="ORF">SAMN04244579_00637</name>
</gene>
<dbReference type="EMBL" id="FNYQ01000193">
    <property type="protein sequence ID" value="SEJ66790.1"/>
    <property type="molecule type" value="Genomic_DNA"/>
</dbReference>
<name>A0A1H6R4V2_9GAMM</name>
<dbReference type="STRING" id="170623.SAMN04244579_00637"/>
<sequence length="195" mass="21833">MPLLPANALDRVLTWNDFSRRTLPTPAPGVFAIAAQTAVGLNLGPLRLVPLPGSGPRRFRISAEPSVTVNFDRARSWVAAFLFGWPRAEQDALLGHEQTHYLIGALLARDLFRELAVLQRRDYPSTAAGLQEIRAVQARFGQALMQAVHDKYDRDTRHDPVHHPMAQSLWTGTVQAARQFDQPLRDYLGRARLLP</sequence>
<reference evidence="3 4" key="1">
    <citation type="submission" date="2016-10" db="EMBL/GenBank/DDBJ databases">
        <authorList>
            <person name="de Groot N.N."/>
        </authorList>
    </citation>
    <scope>NUCLEOTIDE SEQUENCE [LARGE SCALE GENOMIC DNA]</scope>
    <source>
        <strain evidence="1 3">DSM 1041</strain>
        <strain evidence="2 4">DSM 373</strain>
    </source>
</reference>
<dbReference type="OrthoDB" id="5431540at2"/>